<dbReference type="EMBL" id="UINC01126750">
    <property type="protein sequence ID" value="SVD05436.1"/>
    <property type="molecule type" value="Genomic_DNA"/>
</dbReference>
<gene>
    <name evidence="1" type="ORF">METZ01_LOCUS358290</name>
</gene>
<accession>A0A382S6A9</accession>
<name>A0A382S6A9_9ZZZZ</name>
<dbReference type="AlphaFoldDB" id="A0A382S6A9"/>
<feature type="non-terminal residue" evidence="1">
    <location>
        <position position="1"/>
    </location>
</feature>
<proteinExistence type="predicted"/>
<evidence type="ECO:0000313" key="1">
    <source>
        <dbReference type="EMBL" id="SVD05436.1"/>
    </source>
</evidence>
<reference evidence="1" key="1">
    <citation type="submission" date="2018-05" db="EMBL/GenBank/DDBJ databases">
        <authorList>
            <person name="Lanie J.A."/>
            <person name="Ng W.-L."/>
            <person name="Kazmierczak K.M."/>
            <person name="Andrzejewski T.M."/>
            <person name="Davidsen T.M."/>
            <person name="Wayne K.J."/>
            <person name="Tettelin H."/>
            <person name="Glass J.I."/>
            <person name="Rusch D."/>
            <person name="Podicherti R."/>
            <person name="Tsui H.-C.T."/>
            <person name="Winkler M.E."/>
        </authorList>
    </citation>
    <scope>NUCLEOTIDE SEQUENCE</scope>
</reference>
<sequence length="222" mass="25909">REDHSRRFEFKATTSVFDAYYENGKIFEILIYFENEKNKSKGKAESLAEKYAFMIGQMPNVLLQRLDAAHIYADVLGISNASANERIINIHPEGEEGYNFGTAIEELFIHELVHASLDKPIHGVYKAVNKKRHKNETIKSKKLNWGDWRQAVKKDKKKYITEYAKTTIHEDLAESFTAWLALRYKGDRISDLQKQAIENKIPNRIKFFDEQQFDMHPLVLNN</sequence>
<protein>
    <submittedName>
        <fullName evidence="1">Uncharacterized protein</fullName>
    </submittedName>
</protein>
<organism evidence="1">
    <name type="scientific">marine metagenome</name>
    <dbReference type="NCBI Taxonomy" id="408172"/>
    <lineage>
        <taxon>unclassified sequences</taxon>
        <taxon>metagenomes</taxon>
        <taxon>ecological metagenomes</taxon>
    </lineage>
</organism>